<protein>
    <submittedName>
        <fullName evidence="8">Pkinase-domain-containing protein</fullName>
    </submittedName>
</protein>
<dbReference type="PANTHER" id="PTHR24346">
    <property type="entry name" value="MAP/MICROTUBULE AFFINITY-REGULATING KINASE"/>
    <property type="match status" value="1"/>
</dbReference>
<dbReference type="InterPro" id="IPR008271">
    <property type="entry name" value="Ser/Thr_kinase_AS"/>
</dbReference>
<dbReference type="GO" id="GO:0035556">
    <property type="term" value="P:intracellular signal transduction"/>
    <property type="evidence" value="ECO:0007669"/>
    <property type="project" value="TreeGrafter"/>
</dbReference>
<evidence type="ECO:0000256" key="6">
    <source>
        <dbReference type="RuleBase" id="RU000304"/>
    </source>
</evidence>
<dbReference type="InterPro" id="IPR017441">
    <property type="entry name" value="Protein_kinase_ATP_BS"/>
</dbReference>
<dbReference type="PROSITE" id="PS00107">
    <property type="entry name" value="PROTEIN_KINASE_ATP"/>
    <property type="match status" value="1"/>
</dbReference>
<sequence>MKTSLHQELSNDQSERSLSSPVQMILKNYKFKSEFLTKYSIGAELGSGGFGFVTNGYRRVDNQEVAIKFILKEKIPPQSWVHDAELGDMPMEVYLLKNLRHENIVRFFDFFEDAQYVYLVMEYHGSEWAPAVKGGLKVTDIGDISYAEHPAPIERPRLVKRQMSCDLFECIEQCNRLPENIAKHIFRQLVSCLGYLHSRGVCHRDIKDENIVIDSNYNIKLIDFGSSIILPRRNCYLNRFCGTITYASPEILLGQAYRPEPAEIWSLGVLLYTILYGQTPFANPVQAIHHSYTHPKVRSSIACLDLLDSMLEKDYRKRVTIQEILDHPWIKYDLVY</sequence>
<feature type="binding site" evidence="4">
    <location>
        <position position="154"/>
    </location>
    <ligand>
        <name>ATP</name>
        <dbReference type="ChEBI" id="CHEBI:30616"/>
    </ligand>
</feature>
<feature type="binding site" evidence="5">
    <location>
        <position position="72"/>
    </location>
    <ligand>
        <name>ATP</name>
        <dbReference type="ChEBI" id="CHEBI:30616"/>
    </ligand>
</feature>
<gene>
    <name evidence="8" type="ORF">K493DRAFT_331695</name>
</gene>
<keyword evidence="2 4" id="KW-0067">ATP-binding</keyword>
<dbReference type="OrthoDB" id="10252171at2759"/>
<evidence type="ECO:0000256" key="2">
    <source>
        <dbReference type="ARBA" id="ARBA00022840"/>
    </source>
</evidence>
<dbReference type="EMBL" id="MCFE01000623">
    <property type="protein sequence ID" value="ORX83994.1"/>
    <property type="molecule type" value="Genomic_DNA"/>
</dbReference>
<dbReference type="GO" id="GO:0005524">
    <property type="term" value="F:ATP binding"/>
    <property type="evidence" value="ECO:0007669"/>
    <property type="project" value="UniProtKB-UniRule"/>
</dbReference>
<dbReference type="Proteomes" id="UP000193498">
    <property type="component" value="Unassembled WGS sequence"/>
</dbReference>
<dbReference type="SUPFAM" id="SSF56112">
    <property type="entry name" value="Protein kinase-like (PK-like)"/>
    <property type="match status" value="1"/>
</dbReference>
<feature type="binding site" evidence="4">
    <location>
        <position position="68"/>
    </location>
    <ligand>
        <name>ATP</name>
        <dbReference type="ChEBI" id="CHEBI:30616"/>
    </ligand>
</feature>
<evidence type="ECO:0000259" key="7">
    <source>
        <dbReference type="PROSITE" id="PS50011"/>
    </source>
</evidence>
<keyword evidence="9" id="KW-1185">Reference proteome</keyword>
<dbReference type="FunFam" id="3.30.200.20:FF:000314">
    <property type="entry name" value="Serine/threonine protein kinase"/>
    <property type="match status" value="1"/>
</dbReference>
<feature type="binding site" evidence="4">
    <location>
        <begin position="45"/>
        <end position="53"/>
    </location>
    <ligand>
        <name>ATP</name>
        <dbReference type="ChEBI" id="CHEBI:30616"/>
    </ligand>
</feature>
<feature type="binding site" evidence="4">
    <location>
        <position position="166"/>
    </location>
    <ligand>
        <name>ATP</name>
        <dbReference type="ChEBI" id="CHEBI:30616"/>
    </ligand>
</feature>
<accession>A0A1Y1XF59</accession>
<evidence type="ECO:0000256" key="1">
    <source>
        <dbReference type="ARBA" id="ARBA00022741"/>
    </source>
</evidence>
<dbReference type="GO" id="GO:0005829">
    <property type="term" value="C:cytosol"/>
    <property type="evidence" value="ECO:0007669"/>
    <property type="project" value="TreeGrafter"/>
</dbReference>
<dbReference type="PIRSF" id="PIRSF037993">
    <property type="entry name" value="STPK_Pim-1"/>
    <property type="match status" value="1"/>
</dbReference>
<dbReference type="Gene3D" id="1.10.510.10">
    <property type="entry name" value="Transferase(Phosphotransferase) domain 1"/>
    <property type="match status" value="1"/>
</dbReference>
<dbReference type="STRING" id="1314790.A0A1Y1XF59"/>
<dbReference type="FunFam" id="1.10.510.10:FF:000571">
    <property type="entry name" value="Maternal embryonic leucine zipper kinase"/>
    <property type="match status" value="1"/>
</dbReference>
<keyword evidence="6" id="KW-0723">Serine/threonine-protein kinase</keyword>
<dbReference type="Gene3D" id="3.30.200.20">
    <property type="entry name" value="Phosphorylase Kinase, domain 1"/>
    <property type="match status" value="1"/>
</dbReference>
<proteinExistence type="inferred from homology"/>
<evidence type="ECO:0000256" key="5">
    <source>
        <dbReference type="PROSITE-ProRule" id="PRU10141"/>
    </source>
</evidence>
<dbReference type="PANTHER" id="PTHR24346:SF72">
    <property type="entry name" value="CAMK PROTEIN KINASE"/>
    <property type="match status" value="1"/>
</dbReference>
<dbReference type="GO" id="GO:0005634">
    <property type="term" value="C:nucleus"/>
    <property type="evidence" value="ECO:0007669"/>
    <property type="project" value="TreeGrafter"/>
</dbReference>
<reference evidence="8 9" key="1">
    <citation type="submission" date="2016-07" db="EMBL/GenBank/DDBJ databases">
        <title>Pervasive Adenine N6-methylation of Active Genes in Fungi.</title>
        <authorList>
            <consortium name="DOE Joint Genome Institute"/>
            <person name="Mondo S.J."/>
            <person name="Dannebaum R.O."/>
            <person name="Kuo R.C."/>
            <person name="Labutti K."/>
            <person name="Haridas S."/>
            <person name="Kuo A."/>
            <person name="Salamov A."/>
            <person name="Ahrendt S.R."/>
            <person name="Lipzen A."/>
            <person name="Sullivan W."/>
            <person name="Andreopoulos W.B."/>
            <person name="Clum A."/>
            <person name="Lindquist E."/>
            <person name="Daum C."/>
            <person name="Ramamoorthy G.K."/>
            <person name="Gryganskyi A."/>
            <person name="Culley D."/>
            <person name="Magnuson J.K."/>
            <person name="James T.Y."/>
            <person name="O'Malley M.A."/>
            <person name="Stajich J.E."/>
            <person name="Spatafora J.W."/>
            <person name="Visel A."/>
            <person name="Grigoriev I.V."/>
        </authorList>
    </citation>
    <scope>NUCLEOTIDE SEQUENCE [LARGE SCALE GENOMIC DNA]</scope>
    <source>
        <strain evidence="8 9">CBS 931.73</strain>
    </source>
</reference>
<dbReference type="GO" id="GO:0004674">
    <property type="term" value="F:protein serine/threonine kinase activity"/>
    <property type="evidence" value="ECO:0007669"/>
    <property type="project" value="UniProtKB-KW"/>
</dbReference>
<dbReference type="SMART" id="SM00220">
    <property type="entry name" value="S_TKc"/>
    <property type="match status" value="1"/>
</dbReference>
<dbReference type="Pfam" id="PF00069">
    <property type="entry name" value="Pkinase"/>
    <property type="match status" value="2"/>
</dbReference>
<dbReference type="PROSITE" id="PS00108">
    <property type="entry name" value="PROTEIN_KINASE_ST"/>
    <property type="match status" value="1"/>
</dbReference>
<dbReference type="PROSITE" id="PS50011">
    <property type="entry name" value="PROTEIN_KINASE_DOM"/>
    <property type="match status" value="1"/>
</dbReference>
<keyword evidence="1 5" id="KW-0547">Nucleotide-binding</keyword>
<feature type="domain" description="Protein kinase" evidence="7">
    <location>
        <begin position="39"/>
        <end position="330"/>
    </location>
</feature>
<evidence type="ECO:0000313" key="8">
    <source>
        <dbReference type="EMBL" id="ORX83994.1"/>
    </source>
</evidence>
<dbReference type="InterPro" id="IPR011009">
    <property type="entry name" value="Kinase-like_dom_sf"/>
</dbReference>
<evidence type="ECO:0000256" key="3">
    <source>
        <dbReference type="PIRSR" id="PIRSR037993-1"/>
    </source>
</evidence>
<dbReference type="AlphaFoldDB" id="A0A1Y1XF59"/>
<dbReference type="GO" id="GO:0045719">
    <property type="term" value="P:negative regulation of glycogen biosynthetic process"/>
    <property type="evidence" value="ECO:0007669"/>
    <property type="project" value="TreeGrafter"/>
</dbReference>
<feature type="active site" description="Proton acceptor" evidence="3">
    <location>
        <position position="205"/>
    </location>
</feature>
<keyword evidence="8" id="KW-0808">Transferase</keyword>
<name>A0A1Y1XF59_9FUNG</name>
<dbReference type="InterPro" id="IPR000719">
    <property type="entry name" value="Prot_kinase_dom"/>
</dbReference>
<comment type="similarity">
    <text evidence="6">Belongs to the protein kinase superfamily.</text>
</comment>
<dbReference type="InParanoid" id="A0A1Y1XF59"/>
<evidence type="ECO:0000313" key="9">
    <source>
        <dbReference type="Proteomes" id="UP000193498"/>
    </source>
</evidence>
<comment type="caution">
    <text evidence="8">The sequence shown here is derived from an EMBL/GenBank/DDBJ whole genome shotgun (WGS) entry which is preliminary data.</text>
</comment>
<organism evidence="8 9">
    <name type="scientific">Basidiobolus meristosporus CBS 931.73</name>
    <dbReference type="NCBI Taxonomy" id="1314790"/>
    <lineage>
        <taxon>Eukaryota</taxon>
        <taxon>Fungi</taxon>
        <taxon>Fungi incertae sedis</taxon>
        <taxon>Zoopagomycota</taxon>
        <taxon>Entomophthoromycotina</taxon>
        <taxon>Basidiobolomycetes</taxon>
        <taxon>Basidiobolales</taxon>
        <taxon>Basidiobolaceae</taxon>
        <taxon>Basidiobolus</taxon>
    </lineage>
</organism>
<dbReference type="InterPro" id="IPR017348">
    <property type="entry name" value="PIM1/2/3"/>
</dbReference>
<dbReference type="GO" id="GO:0043066">
    <property type="term" value="P:negative regulation of apoptotic process"/>
    <property type="evidence" value="ECO:0007669"/>
    <property type="project" value="InterPro"/>
</dbReference>
<evidence type="ECO:0000256" key="4">
    <source>
        <dbReference type="PIRSR" id="PIRSR037993-2"/>
    </source>
</evidence>
<keyword evidence="8" id="KW-0418">Kinase</keyword>